<feature type="chain" id="PRO_5045442501" description="Lipoprotein" evidence="1">
    <location>
        <begin position="21"/>
        <end position="119"/>
    </location>
</feature>
<gene>
    <name evidence="2" type="ORF">H5985_04960</name>
</gene>
<dbReference type="Proteomes" id="UP000777002">
    <property type="component" value="Unassembled WGS sequence"/>
</dbReference>
<dbReference type="RefSeq" id="WP_205050206.1">
    <property type="nucleotide sequence ID" value="NZ_JACJKX010000007.1"/>
</dbReference>
<name>A0ABS2GTB0_9BURK</name>
<dbReference type="EMBL" id="JACJKX010000007">
    <property type="protein sequence ID" value="MBM6928619.1"/>
    <property type="molecule type" value="Genomic_DNA"/>
</dbReference>
<keyword evidence="3" id="KW-1185">Reference proteome</keyword>
<evidence type="ECO:0000313" key="2">
    <source>
        <dbReference type="EMBL" id="MBM6928619.1"/>
    </source>
</evidence>
<evidence type="ECO:0008006" key="4">
    <source>
        <dbReference type="Google" id="ProtNLM"/>
    </source>
</evidence>
<evidence type="ECO:0000313" key="3">
    <source>
        <dbReference type="Proteomes" id="UP000777002"/>
    </source>
</evidence>
<protein>
    <recommendedName>
        <fullName evidence="4">Lipoprotein</fullName>
    </recommendedName>
</protein>
<feature type="signal peptide" evidence="1">
    <location>
        <begin position="1"/>
        <end position="20"/>
    </location>
</feature>
<keyword evidence="1" id="KW-0732">Signal</keyword>
<proteinExistence type="predicted"/>
<accession>A0ABS2GTB0</accession>
<reference evidence="2 3" key="1">
    <citation type="journal article" date="2021" name="Sci. Rep.">
        <title>The distribution of antibiotic resistance genes in chicken gut microbiota commensals.</title>
        <authorList>
            <person name="Juricova H."/>
            <person name="Matiasovicova J."/>
            <person name="Kubasova T."/>
            <person name="Cejkova D."/>
            <person name="Rychlik I."/>
        </authorList>
    </citation>
    <scope>NUCLEOTIDE SEQUENCE [LARGE SCALE GENOMIC DNA]</scope>
    <source>
        <strain evidence="2 3">An562</strain>
    </source>
</reference>
<sequence>MKKIAYMVASALLPILVACTSQTPSVHSDSKAFETEGTLVIAHEVRSFKPVGSSSEFWVVDKTGELYERYDAITQGIKNGTPVQVKMIVTDCGPSKEGFARGYASVYEVVDILSMQSKQ</sequence>
<comment type="caution">
    <text evidence="2">The sequence shown here is derived from an EMBL/GenBank/DDBJ whole genome shotgun (WGS) entry which is preliminary data.</text>
</comment>
<evidence type="ECO:0000256" key="1">
    <source>
        <dbReference type="SAM" id="SignalP"/>
    </source>
</evidence>
<dbReference type="PROSITE" id="PS51257">
    <property type="entry name" value="PROKAR_LIPOPROTEIN"/>
    <property type="match status" value="1"/>
</dbReference>
<organism evidence="2 3">
    <name type="scientific">Parasutterella secunda</name>
    <dbReference type="NCBI Taxonomy" id="626947"/>
    <lineage>
        <taxon>Bacteria</taxon>
        <taxon>Pseudomonadati</taxon>
        <taxon>Pseudomonadota</taxon>
        <taxon>Betaproteobacteria</taxon>
        <taxon>Burkholderiales</taxon>
        <taxon>Sutterellaceae</taxon>
        <taxon>Parasutterella</taxon>
    </lineage>
</organism>